<evidence type="ECO:0000313" key="2">
    <source>
        <dbReference type="Proteomes" id="UP000244081"/>
    </source>
</evidence>
<keyword evidence="2" id="KW-1185">Reference proteome</keyword>
<evidence type="ECO:0000313" key="1">
    <source>
        <dbReference type="EMBL" id="PTW55006.1"/>
    </source>
</evidence>
<accession>A0A2T5UU14</accession>
<dbReference type="Proteomes" id="UP000244081">
    <property type="component" value="Unassembled WGS sequence"/>
</dbReference>
<dbReference type="EMBL" id="QAYG01000013">
    <property type="protein sequence ID" value="PTW55006.1"/>
    <property type="molecule type" value="Genomic_DNA"/>
</dbReference>
<gene>
    <name evidence="1" type="ORF">C8N35_11347</name>
</gene>
<sequence length="121" mass="13628">MDWLSGNWLWIALLVAGYVLATRRGAGCCKTDRTFAQRGRHAGDADRRLRDADTDVANTIDPVSKRPLSDMVSASSVYAGRTFHFETPENRAAFEHNPKRYVRSPRCALLPRPLQPSHQAY</sequence>
<proteinExistence type="predicted"/>
<comment type="caution">
    <text evidence="1">The sequence shown here is derived from an EMBL/GenBank/DDBJ whole genome shotgun (WGS) entry which is preliminary data.</text>
</comment>
<reference evidence="1 2" key="1">
    <citation type="submission" date="2018-04" db="EMBL/GenBank/DDBJ databases">
        <title>Genomic Encyclopedia of Archaeal and Bacterial Type Strains, Phase II (KMG-II): from individual species to whole genera.</title>
        <authorList>
            <person name="Goeker M."/>
        </authorList>
    </citation>
    <scope>NUCLEOTIDE SEQUENCE [LARGE SCALE GENOMIC DNA]</scope>
    <source>
        <strain evidence="1 2">DSM 23382</strain>
    </source>
</reference>
<organism evidence="1 2">
    <name type="scientific">Breoghania corrubedonensis</name>
    <dbReference type="NCBI Taxonomy" id="665038"/>
    <lineage>
        <taxon>Bacteria</taxon>
        <taxon>Pseudomonadati</taxon>
        <taxon>Pseudomonadota</taxon>
        <taxon>Alphaproteobacteria</taxon>
        <taxon>Hyphomicrobiales</taxon>
        <taxon>Stappiaceae</taxon>
        <taxon>Breoghania</taxon>
    </lineage>
</organism>
<dbReference type="AlphaFoldDB" id="A0A2T5UU14"/>
<name>A0A2T5UU14_9HYPH</name>
<protein>
    <submittedName>
        <fullName evidence="1">YHS domain-containing protein</fullName>
    </submittedName>
</protein>